<gene>
    <name evidence="10" type="ORF">FHW37_104655</name>
</gene>
<dbReference type="PANTHER" id="PTHR30435">
    <property type="entry name" value="FLAGELLAR PROTEIN"/>
    <property type="match status" value="1"/>
</dbReference>
<feature type="domain" description="Flagellar basal-body/hook protein C-terminal" evidence="7">
    <location>
        <begin position="380"/>
        <end position="424"/>
    </location>
</feature>
<dbReference type="AlphaFoldDB" id="A0A561QSW3"/>
<feature type="domain" description="Flagellar hook protein FlgE D2" evidence="8">
    <location>
        <begin position="167"/>
        <end position="305"/>
    </location>
</feature>
<organism evidence="10 11">
    <name type="scientific">Neorhizobium alkalisoli</name>
    <dbReference type="NCBI Taxonomy" id="528178"/>
    <lineage>
        <taxon>Bacteria</taxon>
        <taxon>Pseudomonadati</taxon>
        <taxon>Pseudomonadota</taxon>
        <taxon>Alphaproteobacteria</taxon>
        <taxon>Hyphomicrobiales</taxon>
        <taxon>Rhizobiaceae</taxon>
        <taxon>Rhizobium/Agrobacterium group</taxon>
        <taxon>Neorhizobium</taxon>
    </lineage>
</organism>
<evidence type="ECO:0000256" key="1">
    <source>
        <dbReference type="ARBA" id="ARBA00004117"/>
    </source>
</evidence>
<dbReference type="Pfam" id="PF00460">
    <property type="entry name" value="Flg_bb_rod"/>
    <property type="match status" value="1"/>
</dbReference>
<name>A0A561QSW3_9HYPH</name>
<accession>A0A561QSW3</accession>
<evidence type="ECO:0000259" key="7">
    <source>
        <dbReference type="Pfam" id="PF06429"/>
    </source>
</evidence>
<evidence type="ECO:0000256" key="5">
    <source>
        <dbReference type="RuleBase" id="RU362116"/>
    </source>
</evidence>
<dbReference type="SUPFAM" id="SSF117143">
    <property type="entry name" value="Flagellar hook protein flgE"/>
    <property type="match status" value="1"/>
</dbReference>
<dbReference type="Gene3D" id="2.60.98.20">
    <property type="entry name" value="Flagellar hook protein FlgE"/>
    <property type="match status" value="1"/>
</dbReference>
<evidence type="ECO:0000256" key="3">
    <source>
        <dbReference type="ARBA" id="ARBA00019015"/>
    </source>
</evidence>
<dbReference type="InterPro" id="IPR053967">
    <property type="entry name" value="LlgE_F_G-like_D1"/>
</dbReference>
<dbReference type="InterPro" id="IPR037925">
    <property type="entry name" value="FlgE/F/G-like"/>
</dbReference>
<keyword evidence="10" id="KW-0282">Flagellum</keyword>
<evidence type="ECO:0000313" key="10">
    <source>
        <dbReference type="EMBL" id="TWF53376.1"/>
    </source>
</evidence>
<dbReference type="InterPro" id="IPR010930">
    <property type="entry name" value="Flg_bb/hook_C_dom"/>
</dbReference>
<keyword evidence="10" id="KW-0966">Cell projection</keyword>
<dbReference type="Pfam" id="PF06429">
    <property type="entry name" value="Flg_bbr_C"/>
    <property type="match status" value="1"/>
</dbReference>
<dbReference type="PANTHER" id="PTHR30435:SF1">
    <property type="entry name" value="FLAGELLAR HOOK PROTEIN FLGE"/>
    <property type="match status" value="1"/>
</dbReference>
<evidence type="ECO:0000313" key="11">
    <source>
        <dbReference type="Proteomes" id="UP000320653"/>
    </source>
</evidence>
<evidence type="ECO:0000259" key="8">
    <source>
        <dbReference type="Pfam" id="PF07559"/>
    </source>
</evidence>
<dbReference type="InterPro" id="IPR037058">
    <property type="entry name" value="Falgellar_hook_FlgE_sf"/>
</dbReference>
<evidence type="ECO:0000256" key="4">
    <source>
        <dbReference type="ARBA" id="ARBA00023143"/>
    </source>
</evidence>
<reference evidence="10 11" key="1">
    <citation type="submission" date="2019-06" db="EMBL/GenBank/DDBJ databases">
        <title>Sorghum-associated microbial communities from plants grown in Nebraska, USA.</title>
        <authorList>
            <person name="Schachtman D."/>
        </authorList>
    </citation>
    <scope>NUCLEOTIDE SEQUENCE [LARGE SCALE GENOMIC DNA]</scope>
    <source>
        <strain evidence="10 11">1225</strain>
    </source>
</reference>
<dbReference type="RefSeq" id="WP_145639143.1">
    <property type="nucleotide sequence ID" value="NZ_VIWP01000004.1"/>
</dbReference>
<comment type="subcellular location">
    <subcellularLocation>
        <location evidence="1 5">Bacterial flagellum basal body</location>
    </subcellularLocation>
</comment>
<dbReference type="Pfam" id="PF07559">
    <property type="entry name" value="FlgE_D2"/>
    <property type="match status" value="1"/>
</dbReference>
<comment type="caution">
    <text evidence="10">The sequence shown here is derived from an EMBL/GenBank/DDBJ whole genome shotgun (WGS) entry which is preliminary data.</text>
</comment>
<feature type="domain" description="Flagellar basal body rod protein N-terminal" evidence="6">
    <location>
        <begin position="7"/>
        <end position="37"/>
    </location>
</feature>
<keyword evidence="4 5" id="KW-0975">Bacterial flagellum</keyword>
<sequence length="426" mass="44375">MSIFGSMKTAVSGMNAQSNRLSTVGDNIANSSTVGYKRASTSFSSMVLPSTAGSYSSGGVQTNVRYSISEQGGLSYTTSSTDLAIQGGGFFIVSDSSGTPYLSRAGSFVPNDSGELVNSAGYTLMGYSYDTGTPAAVVNGFDGLEPVNVKKASLVSSPTTTGTFPVNLNADADPIDPTDAAGVSNSATTQYTDKSSLVAYDSLGRKVLYDFYYTKTADNEWQVAVYRQDQATAGTGFPYATVPTDNTFTLNFDDTTGALTTDPAVISFTDTLSPPTGTGQTISIDFAGTTQKAFAFTPGNATVDGSAPSAIDSVSIDNSGVVYAVYADGQKEPLYRIPLATVQSPDNLTPLNGNVYAQGNDSGIITTGFPGSGNFGSIYSGALENSNVDIASELTEMIEAQRIYTANSKVFQTGSDLMDVLINLKR</sequence>
<dbReference type="Pfam" id="PF22692">
    <property type="entry name" value="LlgE_F_G_D1"/>
    <property type="match status" value="1"/>
</dbReference>
<dbReference type="InterPro" id="IPR011491">
    <property type="entry name" value="FlgE_D2"/>
</dbReference>
<dbReference type="GO" id="GO:0009424">
    <property type="term" value="C:bacterial-type flagellum hook"/>
    <property type="evidence" value="ECO:0007669"/>
    <property type="project" value="TreeGrafter"/>
</dbReference>
<comment type="similarity">
    <text evidence="2 5">Belongs to the flagella basal body rod proteins family.</text>
</comment>
<dbReference type="GO" id="GO:0005829">
    <property type="term" value="C:cytosol"/>
    <property type="evidence" value="ECO:0007669"/>
    <property type="project" value="TreeGrafter"/>
</dbReference>
<keyword evidence="10" id="KW-0969">Cilium</keyword>
<comment type="function">
    <text evidence="5">A flexible structure which links the flagellar filament to the drive apparatus in the basal body.</text>
</comment>
<evidence type="ECO:0000259" key="9">
    <source>
        <dbReference type="Pfam" id="PF22692"/>
    </source>
</evidence>
<dbReference type="NCBIfam" id="TIGR03506">
    <property type="entry name" value="FlgEFG_subfam"/>
    <property type="match status" value="1"/>
</dbReference>
<dbReference type="OrthoDB" id="8372879at2"/>
<evidence type="ECO:0000256" key="2">
    <source>
        <dbReference type="ARBA" id="ARBA00009677"/>
    </source>
</evidence>
<proteinExistence type="inferred from homology"/>
<feature type="domain" description="Flagellar hook protein FlgE/F/G-like D1" evidence="9">
    <location>
        <begin position="84"/>
        <end position="126"/>
    </location>
</feature>
<dbReference type="InterPro" id="IPR019776">
    <property type="entry name" value="Flagellar_basal_body_rod_CS"/>
</dbReference>
<dbReference type="PROSITE" id="PS00588">
    <property type="entry name" value="FLAGELLA_BB_ROD"/>
    <property type="match status" value="1"/>
</dbReference>
<dbReference type="Proteomes" id="UP000320653">
    <property type="component" value="Unassembled WGS sequence"/>
</dbReference>
<dbReference type="EMBL" id="VIWP01000004">
    <property type="protein sequence ID" value="TWF53376.1"/>
    <property type="molecule type" value="Genomic_DNA"/>
</dbReference>
<dbReference type="InterPro" id="IPR020013">
    <property type="entry name" value="Flagellar_FlgE/F/G"/>
</dbReference>
<dbReference type="GO" id="GO:0071978">
    <property type="term" value="P:bacterial-type flagellum-dependent swarming motility"/>
    <property type="evidence" value="ECO:0007669"/>
    <property type="project" value="TreeGrafter"/>
</dbReference>
<evidence type="ECO:0000259" key="6">
    <source>
        <dbReference type="Pfam" id="PF00460"/>
    </source>
</evidence>
<dbReference type="InterPro" id="IPR001444">
    <property type="entry name" value="Flag_bb_rod_N"/>
</dbReference>
<keyword evidence="11" id="KW-1185">Reference proteome</keyword>
<dbReference type="GO" id="GO:0009425">
    <property type="term" value="C:bacterial-type flagellum basal body"/>
    <property type="evidence" value="ECO:0007669"/>
    <property type="project" value="UniProtKB-SubCell"/>
</dbReference>
<protein>
    <recommendedName>
        <fullName evidence="3 5">Flagellar hook protein FlgE</fullName>
    </recommendedName>
</protein>